<dbReference type="Pfam" id="PF13828">
    <property type="entry name" value="DUF4190"/>
    <property type="match status" value="1"/>
</dbReference>
<comment type="caution">
    <text evidence="3">The sequence shown here is derived from an EMBL/GenBank/DDBJ whole genome shotgun (WGS) entry which is preliminary data.</text>
</comment>
<keyword evidence="1" id="KW-0812">Transmembrane</keyword>
<dbReference type="Proteomes" id="UP001555826">
    <property type="component" value="Unassembled WGS sequence"/>
</dbReference>
<feature type="transmembrane region" description="Helical" evidence="1">
    <location>
        <begin position="28"/>
        <end position="61"/>
    </location>
</feature>
<dbReference type="RefSeq" id="WP_367639628.1">
    <property type="nucleotide sequence ID" value="NZ_JBFNQN010000012.1"/>
</dbReference>
<organism evidence="3 4">
    <name type="scientific">Kineococcus endophyticus</name>
    <dbReference type="NCBI Taxonomy" id="1181883"/>
    <lineage>
        <taxon>Bacteria</taxon>
        <taxon>Bacillati</taxon>
        <taxon>Actinomycetota</taxon>
        <taxon>Actinomycetes</taxon>
        <taxon>Kineosporiales</taxon>
        <taxon>Kineosporiaceae</taxon>
        <taxon>Kineococcus</taxon>
    </lineage>
</organism>
<keyword evidence="1" id="KW-0472">Membrane</keyword>
<dbReference type="InterPro" id="IPR025241">
    <property type="entry name" value="DUF4190"/>
</dbReference>
<evidence type="ECO:0000313" key="4">
    <source>
        <dbReference type="Proteomes" id="UP001555826"/>
    </source>
</evidence>
<reference evidence="3 4" key="1">
    <citation type="submission" date="2024-07" db="EMBL/GenBank/DDBJ databases">
        <authorList>
            <person name="Thanompreechachai J."/>
            <person name="Duangmal K."/>
        </authorList>
    </citation>
    <scope>NUCLEOTIDE SEQUENCE [LARGE SCALE GENOMIC DNA]</scope>
    <source>
        <strain evidence="3 4">KCTC 19886</strain>
    </source>
</reference>
<evidence type="ECO:0000256" key="1">
    <source>
        <dbReference type="SAM" id="Phobius"/>
    </source>
</evidence>
<accession>A0ABV3PA60</accession>
<gene>
    <name evidence="3" type="ORF">AB1207_17195</name>
</gene>
<proteinExistence type="predicted"/>
<protein>
    <submittedName>
        <fullName evidence="3">DUF4190 domain-containing protein</fullName>
    </submittedName>
</protein>
<keyword evidence="4" id="KW-1185">Reference proteome</keyword>
<dbReference type="EMBL" id="JBFNQN010000012">
    <property type="protein sequence ID" value="MEW9266490.1"/>
    <property type="molecule type" value="Genomic_DNA"/>
</dbReference>
<sequence length="145" mass="15333">MSSEYPPPSGYGQQDQYGQYGQSKPRNGLAVVALVLGIVALLLSWIFVGVVLSIVGLILGISARKRVRRGQATNRGTATAAIVVNVVALVASIALSIVWIVAGSWFLNNGGQDYAQCVANAQANNDQAAVEQCARDFQQDVLNNS</sequence>
<evidence type="ECO:0000259" key="2">
    <source>
        <dbReference type="Pfam" id="PF13828"/>
    </source>
</evidence>
<feature type="domain" description="DUF4190" evidence="2">
    <location>
        <begin position="29"/>
        <end position="94"/>
    </location>
</feature>
<feature type="transmembrane region" description="Helical" evidence="1">
    <location>
        <begin position="82"/>
        <end position="107"/>
    </location>
</feature>
<evidence type="ECO:0000313" key="3">
    <source>
        <dbReference type="EMBL" id="MEW9266490.1"/>
    </source>
</evidence>
<keyword evidence="1" id="KW-1133">Transmembrane helix</keyword>
<name>A0ABV3PA60_9ACTN</name>